<proteinExistence type="predicted"/>
<feature type="compositionally biased region" description="Low complexity" evidence="1">
    <location>
        <begin position="23"/>
        <end position="34"/>
    </location>
</feature>
<keyword evidence="3" id="KW-1185">Reference proteome</keyword>
<dbReference type="EMBL" id="JARZHI010000015">
    <property type="protein sequence ID" value="MDI1431509.1"/>
    <property type="molecule type" value="Genomic_DNA"/>
</dbReference>
<dbReference type="RefSeq" id="WP_136969090.1">
    <property type="nucleotide sequence ID" value="NZ_JARZHI010000015.1"/>
</dbReference>
<name>A0ABT6NT53_9BACT</name>
<dbReference type="Proteomes" id="UP001160301">
    <property type="component" value="Unassembled WGS sequence"/>
</dbReference>
<dbReference type="InterPro" id="IPR028974">
    <property type="entry name" value="TSP_type-3_rpt"/>
</dbReference>
<reference evidence="2 3" key="1">
    <citation type="submission" date="2023-04" db="EMBL/GenBank/DDBJ databases">
        <title>The genome sequence of Polyangium sorediatum DSM14670.</title>
        <authorList>
            <person name="Zhang X."/>
        </authorList>
    </citation>
    <scope>NUCLEOTIDE SEQUENCE [LARGE SCALE GENOMIC DNA]</scope>
    <source>
        <strain evidence="2 3">DSM 14670</strain>
    </source>
</reference>
<dbReference type="SUPFAM" id="SSF103647">
    <property type="entry name" value="TSP type-3 repeat"/>
    <property type="match status" value="1"/>
</dbReference>
<feature type="compositionally biased region" description="Basic and acidic residues" evidence="1">
    <location>
        <begin position="44"/>
        <end position="71"/>
    </location>
</feature>
<dbReference type="Gene3D" id="4.10.1080.10">
    <property type="entry name" value="TSP type-3 repeat"/>
    <property type="match status" value="1"/>
</dbReference>
<feature type="compositionally biased region" description="Basic and acidic residues" evidence="1">
    <location>
        <begin position="81"/>
        <end position="104"/>
    </location>
</feature>
<evidence type="ECO:0000313" key="3">
    <source>
        <dbReference type="Proteomes" id="UP001160301"/>
    </source>
</evidence>
<dbReference type="InterPro" id="IPR011990">
    <property type="entry name" value="TPR-like_helical_dom_sf"/>
</dbReference>
<dbReference type="SUPFAM" id="SSF48452">
    <property type="entry name" value="TPR-like"/>
    <property type="match status" value="1"/>
</dbReference>
<accession>A0ABT6NT53</accession>
<evidence type="ECO:0000313" key="2">
    <source>
        <dbReference type="EMBL" id="MDI1431509.1"/>
    </source>
</evidence>
<evidence type="ECO:0008006" key="4">
    <source>
        <dbReference type="Google" id="ProtNLM"/>
    </source>
</evidence>
<feature type="region of interest" description="Disordered" evidence="1">
    <location>
        <begin position="20"/>
        <end position="112"/>
    </location>
</feature>
<sequence length="197" mass="21422">MRGSSLLLALVCVGCAAQSERSAAPIVDVAAPVAKTDGIPSEDTDGRDADRDGIPDDTDRCPNEPEDRDSFADDDGCPDIDNDRDGVADANDKCPDEPENRDGREDEDGCPETPQVLAKRAFKEALLASQRGDLAQARRQFEEAYRILPGDLVLFHLATTAHAQGDHDAACRYYKQWRTSPKAQEKPRQIAALDACP</sequence>
<gene>
    <name evidence="2" type="ORF">QHF89_18585</name>
</gene>
<organism evidence="2 3">
    <name type="scientific">Polyangium sorediatum</name>
    <dbReference type="NCBI Taxonomy" id="889274"/>
    <lineage>
        <taxon>Bacteria</taxon>
        <taxon>Pseudomonadati</taxon>
        <taxon>Myxococcota</taxon>
        <taxon>Polyangia</taxon>
        <taxon>Polyangiales</taxon>
        <taxon>Polyangiaceae</taxon>
        <taxon>Polyangium</taxon>
    </lineage>
</organism>
<evidence type="ECO:0000256" key="1">
    <source>
        <dbReference type="SAM" id="MobiDB-lite"/>
    </source>
</evidence>
<comment type="caution">
    <text evidence="2">The sequence shown here is derived from an EMBL/GenBank/DDBJ whole genome shotgun (WGS) entry which is preliminary data.</text>
</comment>
<dbReference type="Gene3D" id="1.25.40.10">
    <property type="entry name" value="Tetratricopeptide repeat domain"/>
    <property type="match status" value="1"/>
</dbReference>
<protein>
    <recommendedName>
        <fullName evidence="4">Tetratricopeptide repeat protein</fullName>
    </recommendedName>
</protein>